<proteinExistence type="predicted"/>
<name>A0A392S9T7_9FABA</name>
<comment type="caution">
    <text evidence="2">The sequence shown here is derived from an EMBL/GenBank/DDBJ whole genome shotgun (WGS) entry which is preliminary data.</text>
</comment>
<dbReference type="Proteomes" id="UP000265520">
    <property type="component" value="Unassembled WGS sequence"/>
</dbReference>
<dbReference type="PANTHER" id="PTHR33432">
    <property type="entry name" value="PROTEIN EMSY-LIKE 4"/>
    <property type="match status" value="1"/>
</dbReference>
<organism evidence="2 3">
    <name type="scientific">Trifolium medium</name>
    <dbReference type="NCBI Taxonomy" id="97028"/>
    <lineage>
        <taxon>Eukaryota</taxon>
        <taxon>Viridiplantae</taxon>
        <taxon>Streptophyta</taxon>
        <taxon>Embryophyta</taxon>
        <taxon>Tracheophyta</taxon>
        <taxon>Spermatophyta</taxon>
        <taxon>Magnoliopsida</taxon>
        <taxon>eudicotyledons</taxon>
        <taxon>Gunneridae</taxon>
        <taxon>Pentapetalae</taxon>
        <taxon>rosids</taxon>
        <taxon>fabids</taxon>
        <taxon>Fabales</taxon>
        <taxon>Fabaceae</taxon>
        <taxon>Papilionoideae</taxon>
        <taxon>50 kb inversion clade</taxon>
        <taxon>NPAAA clade</taxon>
        <taxon>Hologalegina</taxon>
        <taxon>IRL clade</taxon>
        <taxon>Trifolieae</taxon>
        <taxon>Trifolium</taxon>
    </lineage>
</organism>
<protein>
    <submittedName>
        <fullName evidence="2">Uncharacterized protein</fullName>
    </submittedName>
</protein>
<evidence type="ECO:0000313" key="3">
    <source>
        <dbReference type="Proteomes" id="UP000265520"/>
    </source>
</evidence>
<dbReference type="GO" id="GO:0050832">
    <property type="term" value="P:defense response to fungus"/>
    <property type="evidence" value="ECO:0007669"/>
    <property type="project" value="InterPro"/>
</dbReference>
<dbReference type="PANTHER" id="PTHR33432:SF28">
    <property type="entry name" value="PROTEIN EMSY-LIKE 4"/>
    <property type="match status" value="1"/>
</dbReference>
<feature type="region of interest" description="Disordered" evidence="1">
    <location>
        <begin position="1"/>
        <end position="79"/>
    </location>
</feature>
<dbReference type="GO" id="GO:0005634">
    <property type="term" value="C:nucleus"/>
    <property type="evidence" value="ECO:0007669"/>
    <property type="project" value="TreeGrafter"/>
</dbReference>
<evidence type="ECO:0000256" key="1">
    <source>
        <dbReference type="SAM" id="MobiDB-lite"/>
    </source>
</evidence>
<reference evidence="2 3" key="1">
    <citation type="journal article" date="2018" name="Front. Plant Sci.">
        <title>Red Clover (Trifolium pratense) and Zigzag Clover (T. medium) - A Picture of Genomic Similarities and Differences.</title>
        <authorList>
            <person name="Dluhosova J."/>
            <person name="Istvanek J."/>
            <person name="Nedelnik J."/>
            <person name="Repkova J."/>
        </authorList>
    </citation>
    <scope>NUCLEOTIDE SEQUENCE [LARGE SCALE GENOMIC DNA]</scope>
    <source>
        <strain evidence="3">cv. 10/8</strain>
        <tissue evidence="2">Leaf</tissue>
    </source>
</reference>
<evidence type="ECO:0000313" key="2">
    <source>
        <dbReference type="EMBL" id="MCI44730.1"/>
    </source>
</evidence>
<sequence>ISPEDIQWVGDDPGINNHRGGFGGPGHGMNRSVGRDSAPGVGRGRGVPKGQSRKDFLASQNGIGKKAPDDIQILHTDTL</sequence>
<dbReference type="EMBL" id="LXQA010334587">
    <property type="protein sequence ID" value="MCI44730.1"/>
    <property type="molecule type" value="Genomic_DNA"/>
</dbReference>
<accession>A0A392S9T7</accession>
<feature type="non-terminal residue" evidence="2">
    <location>
        <position position="79"/>
    </location>
</feature>
<dbReference type="AlphaFoldDB" id="A0A392S9T7"/>
<feature type="non-terminal residue" evidence="2">
    <location>
        <position position="1"/>
    </location>
</feature>
<keyword evidence="3" id="KW-1185">Reference proteome</keyword>
<dbReference type="InterPro" id="IPR033485">
    <property type="entry name" value="EMSY-LIKE_plant"/>
</dbReference>